<feature type="signal peptide" evidence="1">
    <location>
        <begin position="1"/>
        <end position="21"/>
    </location>
</feature>
<keyword evidence="1" id="KW-0732">Signal</keyword>
<comment type="caution">
    <text evidence="2">The sequence shown here is derived from an EMBL/GenBank/DDBJ whole genome shotgun (WGS) entry which is preliminary data.</text>
</comment>
<accession>A0AAD4DL74</accession>
<feature type="chain" id="PRO_5041987762" evidence="1">
    <location>
        <begin position="22"/>
        <end position="416"/>
    </location>
</feature>
<evidence type="ECO:0000313" key="2">
    <source>
        <dbReference type="EMBL" id="KAG0281034.1"/>
    </source>
</evidence>
<protein>
    <submittedName>
        <fullName evidence="2">Uncharacterized protein</fullName>
    </submittedName>
</protein>
<dbReference type="Proteomes" id="UP001194580">
    <property type="component" value="Unassembled WGS sequence"/>
</dbReference>
<proteinExistence type="predicted"/>
<name>A0AAD4DL74_9FUNG</name>
<dbReference type="AlphaFoldDB" id="A0AAD4DL74"/>
<evidence type="ECO:0000313" key="3">
    <source>
        <dbReference type="Proteomes" id="UP001194580"/>
    </source>
</evidence>
<dbReference type="EMBL" id="JAAAIL010000035">
    <property type="protein sequence ID" value="KAG0281034.1"/>
    <property type="molecule type" value="Genomic_DNA"/>
</dbReference>
<reference evidence="2" key="1">
    <citation type="journal article" date="2020" name="Fungal Divers.">
        <title>Resolving the Mortierellaceae phylogeny through synthesis of multi-gene phylogenetics and phylogenomics.</title>
        <authorList>
            <person name="Vandepol N."/>
            <person name="Liber J."/>
            <person name="Desiro A."/>
            <person name="Na H."/>
            <person name="Kennedy M."/>
            <person name="Barry K."/>
            <person name="Grigoriev I.V."/>
            <person name="Miller A.N."/>
            <person name="O'Donnell K."/>
            <person name="Stajich J.E."/>
            <person name="Bonito G."/>
        </authorList>
    </citation>
    <scope>NUCLEOTIDE SEQUENCE</scope>
    <source>
        <strain evidence="2">NRRL 28262</strain>
    </source>
</reference>
<organism evidence="2 3">
    <name type="scientific">Linnemannia exigua</name>
    <dbReference type="NCBI Taxonomy" id="604196"/>
    <lineage>
        <taxon>Eukaryota</taxon>
        <taxon>Fungi</taxon>
        <taxon>Fungi incertae sedis</taxon>
        <taxon>Mucoromycota</taxon>
        <taxon>Mortierellomycotina</taxon>
        <taxon>Mortierellomycetes</taxon>
        <taxon>Mortierellales</taxon>
        <taxon>Mortierellaceae</taxon>
        <taxon>Linnemannia</taxon>
    </lineage>
</organism>
<sequence>MQFSSILAILVIASLVVSAHAAPTASLSNVPPANKTRRPSFCKAYPADVQDCPHGNSPGTPKKIASDFLPIVDRYNHTAVSVSTDSQLNQDFGGNGTLLESENAVAKPVPPKDILPICVGYARNPSRIRLFRNRVTCTESIWDTLFIFTAHTKQDPYLTSKPMYVGISLDDLRSTLFPSSLTSGTYNSSKWKEDFYFYESANVTSSIPVWQTSPVVRTLMYPGYQAQHGEWKLIRNLATRTQFRPAVRLEMNQFKYEHGHHIEVHKRLHISAIPDANTLRCVTLMIEDSFQHLKANTSIASTYRAMTSVGYVINALHAKCTNLVLASSIALRRVVFGKLVSVEVNIDQNTYAAISIDPELIVFPFFARLALLESMRSGEPVMVSRNDKFGPEQGIVAHFQRTTFTMGGADIWLSLN</sequence>
<keyword evidence="3" id="KW-1185">Reference proteome</keyword>
<evidence type="ECO:0000256" key="1">
    <source>
        <dbReference type="SAM" id="SignalP"/>
    </source>
</evidence>
<gene>
    <name evidence="2" type="ORF">BGZ95_007234</name>
</gene>